<accession>A0ABU3F623</accession>
<keyword evidence="1" id="KW-1133">Transmembrane helix</keyword>
<dbReference type="RefSeq" id="WP_311823728.1">
    <property type="nucleotide sequence ID" value="NZ_JARPYF010000024.1"/>
</dbReference>
<feature type="transmembrane region" description="Helical" evidence="1">
    <location>
        <begin position="45"/>
        <end position="64"/>
    </location>
</feature>
<reference evidence="2 3" key="1">
    <citation type="submission" date="2023-03" db="EMBL/GenBank/DDBJ databases">
        <authorList>
            <person name="Shen W."/>
            <person name="Cai J."/>
        </authorList>
    </citation>
    <scope>NUCLEOTIDE SEQUENCE [LARGE SCALE GENOMIC DNA]</scope>
    <source>
        <strain evidence="2 3">D6-4</strain>
    </source>
</reference>
<keyword evidence="3" id="KW-1185">Reference proteome</keyword>
<evidence type="ECO:0000256" key="1">
    <source>
        <dbReference type="SAM" id="Phobius"/>
    </source>
</evidence>
<proteinExistence type="predicted"/>
<dbReference type="Proteomes" id="UP001252875">
    <property type="component" value="Unassembled WGS sequence"/>
</dbReference>
<gene>
    <name evidence="2" type="ORF">P7D85_22705</name>
</gene>
<keyword evidence="1" id="KW-0812">Transmembrane</keyword>
<comment type="caution">
    <text evidence="2">The sequence shown here is derived from an EMBL/GenBank/DDBJ whole genome shotgun (WGS) entry which is preliminary data.</text>
</comment>
<evidence type="ECO:0000313" key="3">
    <source>
        <dbReference type="Proteomes" id="UP001252875"/>
    </source>
</evidence>
<name>A0ABU3F623_9ENTE</name>
<evidence type="ECO:0000313" key="2">
    <source>
        <dbReference type="EMBL" id="MDT2602584.1"/>
    </source>
</evidence>
<sequence>MAVTLISLDAYVSGSVNIWYAMFPAFWFLTWLLNDYSTFSYRKQWGIHFLVVFSLMTFLDKEVWVNWSSALIHGGLAVILASVGVLSSWQSRR</sequence>
<protein>
    <submittedName>
        <fullName evidence="2">Uncharacterized protein</fullName>
    </submittedName>
</protein>
<organism evidence="2 3">
    <name type="scientific">Enterococcus hulanensis</name>
    <dbReference type="NCBI Taxonomy" id="2559929"/>
    <lineage>
        <taxon>Bacteria</taxon>
        <taxon>Bacillati</taxon>
        <taxon>Bacillota</taxon>
        <taxon>Bacilli</taxon>
        <taxon>Lactobacillales</taxon>
        <taxon>Enterococcaceae</taxon>
        <taxon>Enterococcus</taxon>
    </lineage>
</organism>
<keyword evidence="1" id="KW-0472">Membrane</keyword>
<feature type="transmembrane region" description="Helical" evidence="1">
    <location>
        <begin position="12"/>
        <end position="33"/>
    </location>
</feature>
<feature type="transmembrane region" description="Helical" evidence="1">
    <location>
        <begin position="70"/>
        <end position="89"/>
    </location>
</feature>
<dbReference type="EMBL" id="JARPYI010000023">
    <property type="protein sequence ID" value="MDT2602584.1"/>
    <property type="molecule type" value="Genomic_DNA"/>
</dbReference>